<protein>
    <submittedName>
        <fullName evidence="3">Uncharacterized protein LOC105306615</fullName>
    </submittedName>
</protein>
<feature type="region of interest" description="Disordered" evidence="1">
    <location>
        <begin position="191"/>
        <end position="237"/>
    </location>
</feature>
<evidence type="ECO:0000313" key="3">
    <source>
        <dbReference type="RefSeq" id="XP_023379933.1"/>
    </source>
</evidence>
<evidence type="ECO:0000313" key="2">
    <source>
        <dbReference type="Proteomes" id="UP000515202"/>
    </source>
</evidence>
<reference evidence="3" key="1">
    <citation type="submission" date="2025-08" db="UniProtKB">
        <authorList>
            <consortium name="RefSeq"/>
        </authorList>
    </citation>
    <scope>IDENTIFICATION</scope>
    <source>
        <tissue evidence="3">Kidney</tissue>
    </source>
</reference>
<accession>A0A6P6BXU6</accession>
<feature type="region of interest" description="Disordered" evidence="1">
    <location>
        <begin position="38"/>
        <end position="58"/>
    </location>
</feature>
<keyword evidence="2" id="KW-1185">Reference proteome</keyword>
<feature type="region of interest" description="Disordered" evidence="1">
    <location>
        <begin position="73"/>
        <end position="119"/>
    </location>
</feature>
<dbReference type="Proteomes" id="UP000515202">
    <property type="component" value="Unplaced"/>
</dbReference>
<dbReference type="KEGG" id="pvp:105306615"/>
<sequence length="399" mass="42127">MASSLLRQRLRHVAGQEGPEAGRCRLGSSLGFCRKQKCGARETSRPHELAPPRPGVGNVLEPKAAVSLPWAVTLSHGDPRRSGARDPARRAPRTAQSTQVPAATAHGCGHRPGPPRGIELAKDCRGTSIGARGAACPPAQDPESVRGILWVGVARGHARARADIGAQLCPRLLFLAVANGERAHATNPHVTGTRRFARPPAPAAATNPRVTGTRRFARPPPPQAEQLPDGAPASGPVHRTLFTAAASRWKRKRGVGGGERPETPPLAASWGLLREATGSLELGTGVSPWIPQGGKGQGLSQVAYGGPWHRKPGVRAQRTVVLIGRLFVQSLLCVVPCIRPWGCKSQPDISGCGWATAARAVDTAAVPGRGSREGCPGAQIHLPPKLWRTRKQIICMQPS</sequence>
<organism evidence="2 3">
    <name type="scientific">Pteropus vampyrus</name>
    <name type="common">Large flying fox</name>
    <dbReference type="NCBI Taxonomy" id="132908"/>
    <lineage>
        <taxon>Eukaryota</taxon>
        <taxon>Metazoa</taxon>
        <taxon>Chordata</taxon>
        <taxon>Craniata</taxon>
        <taxon>Vertebrata</taxon>
        <taxon>Euteleostomi</taxon>
        <taxon>Mammalia</taxon>
        <taxon>Eutheria</taxon>
        <taxon>Laurasiatheria</taxon>
        <taxon>Chiroptera</taxon>
        <taxon>Yinpterochiroptera</taxon>
        <taxon>Pteropodoidea</taxon>
        <taxon>Pteropodidae</taxon>
        <taxon>Pteropodinae</taxon>
        <taxon>Pteropus</taxon>
    </lineage>
</organism>
<dbReference type="AlphaFoldDB" id="A0A6P6BXU6"/>
<dbReference type="RefSeq" id="XP_023379933.1">
    <property type="nucleotide sequence ID" value="XM_023524165.1"/>
</dbReference>
<dbReference type="GeneID" id="105306615"/>
<proteinExistence type="predicted"/>
<name>A0A6P6BXU6_PTEVA</name>
<evidence type="ECO:0000256" key="1">
    <source>
        <dbReference type="SAM" id="MobiDB-lite"/>
    </source>
</evidence>
<feature type="compositionally biased region" description="Basic and acidic residues" evidence="1">
    <location>
        <begin position="39"/>
        <end position="50"/>
    </location>
</feature>
<gene>
    <name evidence="3" type="primary">LOC105306615</name>
</gene>
<feature type="compositionally biased region" description="Basic and acidic residues" evidence="1">
    <location>
        <begin position="77"/>
        <end position="89"/>
    </location>
</feature>